<dbReference type="SUPFAM" id="SSF52266">
    <property type="entry name" value="SGNH hydrolase"/>
    <property type="match status" value="1"/>
</dbReference>
<dbReference type="InterPro" id="IPR053140">
    <property type="entry name" value="GDSL_Rv0518-like"/>
</dbReference>
<gene>
    <name evidence="3" type="ORF">SAMN05445060_0411</name>
</gene>
<dbReference type="STRING" id="1344003.SAMN05445060_0411"/>
<dbReference type="Pfam" id="PF13472">
    <property type="entry name" value="Lipase_GDSL_2"/>
    <property type="match status" value="1"/>
</dbReference>
<keyword evidence="1" id="KW-0732">Signal</keyword>
<dbReference type="InterPro" id="IPR013830">
    <property type="entry name" value="SGNH_hydro"/>
</dbReference>
<dbReference type="InterPro" id="IPR036514">
    <property type="entry name" value="SGNH_hydro_sf"/>
</dbReference>
<dbReference type="PANTHER" id="PTHR43784">
    <property type="entry name" value="GDSL-LIKE LIPASE/ACYLHYDROLASE, PUTATIVE (AFU_ORTHOLOGUE AFUA_2G00820)-RELATED"/>
    <property type="match status" value="1"/>
</dbReference>
<evidence type="ECO:0000313" key="4">
    <source>
        <dbReference type="Proteomes" id="UP000186218"/>
    </source>
</evidence>
<name>A0A1N7CWL4_9NOCA</name>
<dbReference type="PANTHER" id="PTHR43784:SF2">
    <property type="entry name" value="GDSL-LIKE LIPASE_ACYLHYDROLASE, PUTATIVE (AFU_ORTHOLOGUE AFUA_2G00820)-RELATED"/>
    <property type="match status" value="1"/>
</dbReference>
<keyword evidence="4" id="KW-1185">Reference proteome</keyword>
<feature type="chain" id="PRO_5039295683" evidence="1">
    <location>
        <begin position="23"/>
        <end position="435"/>
    </location>
</feature>
<proteinExistence type="predicted"/>
<sequence>MRIRMAVAGAIVSALISGVGVAATAPVNAAPRPTCGTGWVTAFAARPTDPTLADPRLIPTLSGGEQSYRLVVTPGVDGTEVRVRLTNRFRPTPLVVGRATLAPKGSGANLVGNPRQITFGGSSRVTIPAGRDVVSDPIAGPVRGGAPLAVSLYVSGQGIAPTGHFNANTTSYYSLPGSGDATRDRQGGRFALTTTALPLVSALDVVPTRSSATVATLGDSITDGYVGGTYILVPENGAVTDRNVRYPDFLQRRLTATGSGAAVADAGITGNRVTRPGFVPMFGPAAIARLDSDVIGLSGVSDVIFMEGINDLGIPIGVNYEDLVRGYTDVINRLHARGIRVHLGTLLPASDALFDGITAPLANSVRIRLNGWIRSQKLSDSVVDFDKVVRDPRNPNIMNPRLVGVDNLHPNPAGYRAMAQAVNLGALRASGCGRP</sequence>
<dbReference type="Proteomes" id="UP000186218">
    <property type="component" value="Unassembled WGS sequence"/>
</dbReference>
<evidence type="ECO:0000259" key="2">
    <source>
        <dbReference type="Pfam" id="PF13472"/>
    </source>
</evidence>
<protein>
    <submittedName>
        <fullName evidence="3">Lysophospholipase L1</fullName>
    </submittedName>
</protein>
<reference evidence="3 4" key="1">
    <citation type="submission" date="2017-01" db="EMBL/GenBank/DDBJ databases">
        <authorList>
            <person name="Mah S.A."/>
            <person name="Swanson W.J."/>
            <person name="Moy G.W."/>
            <person name="Vacquier V.D."/>
        </authorList>
    </citation>
    <scope>NUCLEOTIDE SEQUENCE [LARGE SCALE GENOMIC DNA]</scope>
    <source>
        <strain evidence="3 4">CPCC 203464</strain>
    </source>
</reference>
<dbReference type="Gene3D" id="3.40.50.1110">
    <property type="entry name" value="SGNH hydrolase"/>
    <property type="match status" value="1"/>
</dbReference>
<organism evidence="3 4">
    <name type="scientific">Williamsia sterculiae</name>
    <dbReference type="NCBI Taxonomy" id="1344003"/>
    <lineage>
        <taxon>Bacteria</taxon>
        <taxon>Bacillati</taxon>
        <taxon>Actinomycetota</taxon>
        <taxon>Actinomycetes</taxon>
        <taxon>Mycobacteriales</taxon>
        <taxon>Nocardiaceae</taxon>
        <taxon>Williamsia</taxon>
    </lineage>
</organism>
<dbReference type="AlphaFoldDB" id="A0A1N7CWL4"/>
<feature type="domain" description="SGNH hydrolase-type esterase" evidence="2">
    <location>
        <begin position="217"/>
        <end position="417"/>
    </location>
</feature>
<dbReference type="RefSeq" id="WP_234974179.1">
    <property type="nucleotide sequence ID" value="NZ_FTNT01000001.1"/>
</dbReference>
<evidence type="ECO:0000256" key="1">
    <source>
        <dbReference type="SAM" id="SignalP"/>
    </source>
</evidence>
<feature type="signal peptide" evidence="1">
    <location>
        <begin position="1"/>
        <end position="22"/>
    </location>
</feature>
<accession>A0A1N7CWL4</accession>
<dbReference type="EMBL" id="FTNT01000001">
    <property type="protein sequence ID" value="SIR67959.1"/>
    <property type="molecule type" value="Genomic_DNA"/>
</dbReference>
<evidence type="ECO:0000313" key="3">
    <source>
        <dbReference type="EMBL" id="SIR67959.1"/>
    </source>
</evidence>